<dbReference type="SUPFAM" id="SSF47598">
    <property type="entry name" value="Ribbon-helix-helix"/>
    <property type="match status" value="1"/>
</dbReference>
<dbReference type="Proteomes" id="UP001589793">
    <property type="component" value="Unassembled WGS sequence"/>
</dbReference>
<comment type="caution">
    <text evidence="1">The sequence shown here is derived from an EMBL/GenBank/DDBJ whole genome shotgun (WGS) entry which is preliminary data.</text>
</comment>
<name>A0ABV6R6V2_9MICO</name>
<gene>
    <name evidence="1" type="ORF">ACFFF6_01920</name>
</gene>
<reference evidence="1 2" key="1">
    <citation type="submission" date="2024-09" db="EMBL/GenBank/DDBJ databases">
        <authorList>
            <person name="Sun Q."/>
            <person name="Mori K."/>
        </authorList>
    </citation>
    <scope>NUCLEOTIDE SEQUENCE [LARGE SCALE GENOMIC DNA]</scope>
    <source>
        <strain evidence="1 2">CICC 10874</strain>
    </source>
</reference>
<keyword evidence="2" id="KW-1185">Reference proteome</keyword>
<evidence type="ECO:0000313" key="2">
    <source>
        <dbReference type="Proteomes" id="UP001589793"/>
    </source>
</evidence>
<evidence type="ECO:0000313" key="1">
    <source>
        <dbReference type="EMBL" id="MFC0672707.1"/>
    </source>
</evidence>
<accession>A0ABV6R6V2</accession>
<protein>
    <submittedName>
        <fullName evidence="1">CopG family transcriptional regulator</fullName>
    </submittedName>
</protein>
<sequence>MAMTLRLSNDDEKRLAQLAEQSGTSRQGAVILAIREAVERRDHASRVSAASERARDRYADLLRRLGE</sequence>
<dbReference type="EMBL" id="JBHLSV010000002">
    <property type="protein sequence ID" value="MFC0672707.1"/>
    <property type="molecule type" value="Genomic_DNA"/>
</dbReference>
<proteinExistence type="predicted"/>
<dbReference type="InterPro" id="IPR010985">
    <property type="entry name" value="Ribbon_hlx_hlx"/>
</dbReference>
<dbReference type="RefSeq" id="WP_376977710.1">
    <property type="nucleotide sequence ID" value="NZ_JBHLSV010000002.1"/>
</dbReference>
<organism evidence="1 2">
    <name type="scientific">Brachybacterium hainanense</name>
    <dbReference type="NCBI Taxonomy" id="1541174"/>
    <lineage>
        <taxon>Bacteria</taxon>
        <taxon>Bacillati</taxon>
        <taxon>Actinomycetota</taxon>
        <taxon>Actinomycetes</taxon>
        <taxon>Micrococcales</taxon>
        <taxon>Dermabacteraceae</taxon>
        <taxon>Brachybacterium</taxon>
    </lineage>
</organism>